<dbReference type="InterPro" id="IPR016161">
    <property type="entry name" value="Ald_DH/histidinol_DH"/>
</dbReference>
<gene>
    <name evidence="5" type="ORF">A2W18_07710</name>
</gene>
<dbReference type="PANTHER" id="PTHR43217:SF1">
    <property type="entry name" value="SUCCINATE SEMIALDEHYDE DEHYDROGENASE [NAD(P)+] SAD"/>
    <property type="match status" value="1"/>
</dbReference>
<dbReference type="InterPro" id="IPR015590">
    <property type="entry name" value="Aldehyde_DH_dom"/>
</dbReference>
<evidence type="ECO:0000313" key="6">
    <source>
        <dbReference type="Proteomes" id="UP000179076"/>
    </source>
</evidence>
<keyword evidence="3" id="KW-0560">Oxidoreductase</keyword>
<dbReference type="GO" id="GO:0004030">
    <property type="term" value="F:aldehyde dehydrogenase [NAD(P)+] activity"/>
    <property type="evidence" value="ECO:0007669"/>
    <property type="project" value="InterPro"/>
</dbReference>
<organism evidence="5 6">
    <name type="scientific">Candidatus Muproteobacteria bacterium RBG_16_60_9</name>
    <dbReference type="NCBI Taxonomy" id="1817755"/>
    <lineage>
        <taxon>Bacteria</taxon>
        <taxon>Pseudomonadati</taxon>
        <taxon>Pseudomonadota</taxon>
        <taxon>Candidatus Muproteobacteria</taxon>
    </lineage>
</organism>
<sequence length="452" mass="48991">MQSINPANGEKINEFPAWDEATLARALAATAAATARWQATSFAQRAEILRAAAAELRANNERYARLITLEMGKLLREAKGEIEKCALGCDFYAENAEAFLRDEPVATDAAKSYVAYQPLGTVLAIMPWNFPFWQVFRFAAPALMAGNTAVLKHASNVPQCALAIEEIFHKAGLPKDVFRTLLITSKQVERVIADRRIHAVTLTGSDIAGRQVARAAGAHLKKCVLELGGSDAFVVLDDADLDVAAAGGCLGRMQNAGQSCIAAKRFVLVDAIADEFLRRFRKVLEALRPGDPTKEETTLAPMARADLRAELHEQIEESIAAGARPLLGCKPLPGTGFHYAASILDNVQPGMRAYEDEFFGPVAIVIRAHDEADALRVANDSRFGLGASVWTGNSARGENFARQLQAGACFVNGIVKSDPRLPFGGVKDSGYGRELSVHGIREFVNIKTMWIK</sequence>
<evidence type="ECO:0000256" key="2">
    <source>
        <dbReference type="ARBA" id="ARBA00022857"/>
    </source>
</evidence>
<dbReference type="Proteomes" id="UP000179076">
    <property type="component" value="Unassembled WGS sequence"/>
</dbReference>
<dbReference type="AlphaFoldDB" id="A0A1F6UZ33"/>
<dbReference type="FunFam" id="3.40.605.10:FF:000012">
    <property type="entry name" value="NAD-dependent succinate-semialdehyde dehydrogenase"/>
    <property type="match status" value="1"/>
</dbReference>
<dbReference type="CDD" id="cd07100">
    <property type="entry name" value="ALDH_SSADH1_GabD1"/>
    <property type="match status" value="1"/>
</dbReference>
<evidence type="ECO:0000259" key="4">
    <source>
        <dbReference type="Pfam" id="PF00171"/>
    </source>
</evidence>
<evidence type="ECO:0000313" key="5">
    <source>
        <dbReference type="EMBL" id="OGI62697.1"/>
    </source>
</evidence>
<dbReference type="Gene3D" id="3.40.605.10">
    <property type="entry name" value="Aldehyde Dehydrogenase, Chain A, domain 1"/>
    <property type="match status" value="1"/>
</dbReference>
<evidence type="ECO:0000256" key="1">
    <source>
        <dbReference type="ARBA" id="ARBA00009986"/>
    </source>
</evidence>
<keyword evidence="2" id="KW-0521">NADP</keyword>
<dbReference type="InterPro" id="IPR047110">
    <property type="entry name" value="GABD/Sad-like"/>
</dbReference>
<comment type="caution">
    <text evidence="5">The sequence shown here is derived from an EMBL/GenBank/DDBJ whole genome shotgun (WGS) entry which is preliminary data.</text>
</comment>
<evidence type="ECO:0000256" key="3">
    <source>
        <dbReference type="ARBA" id="ARBA00023002"/>
    </source>
</evidence>
<dbReference type="InterPro" id="IPR044148">
    <property type="entry name" value="ALDH_GabD1-like"/>
</dbReference>
<dbReference type="Pfam" id="PF00171">
    <property type="entry name" value="Aldedh"/>
    <property type="match status" value="1"/>
</dbReference>
<dbReference type="InterPro" id="IPR016162">
    <property type="entry name" value="Ald_DH_N"/>
</dbReference>
<dbReference type="InterPro" id="IPR016163">
    <property type="entry name" value="Ald_DH_C"/>
</dbReference>
<reference evidence="5 6" key="1">
    <citation type="journal article" date="2016" name="Nat. Commun.">
        <title>Thousands of microbial genomes shed light on interconnected biogeochemical processes in an aquifer system.</title>
        <authorList>
            <person name="Anantharaman K."/>
            <person name="Brown C.T."/>
            <person name="Hug L.A."/>
            <person name="Sharon I."/>
            <person name="Castelle C.J."/>
            <person name="Probst A.J."/>
            <person name="Thomas B.C."/>
            <person name="Singh A."/>
            <person name="Wilkins M.J."/>
            <person name="Karaoz U."/>
            <person name="Brodie E.L."/>
            <person name="Williams K.H."/>
            <person name="Hubbard S.S."/>
            <person name="Banfield J.F."/>
        </authorList>
    </citation>
    <scope>NUCLEOTIDE SEQUENCE [LARGE SCALE GENOMIC DNA]</scope>
</reference>
<protein>
    <submittedName>
        <fullName evidence="5">Succinate-semialdehyde dehydrogenase</fullName>
    </submittedName>
</protein>
<dbReference type="EMBL" id="MFSP01000170">
    <property type="protein sequence ID" value="OGI62697.1"/>
    <property type="molecule type" value="Genomic_DNA"/>
</dbReference>
<dbReference type="PANTHER" id="PTHR43217">
    <property type="entry name" value="SUCCINATE SEMIALDEHYDE DEHYDROGENASE [NAD(P)+] SAD"/>
    <property type="match status" value="1"/>
</dbReference>
<feature type="domain" description="Aldehyde dehydrogenase" evidence="4">
    <location>
        <begin position="2"/>
        <end position="448"/>
    </location>
</feature>
<dbReference type="GO" id="GO:0004777">
    <property type="term" value="F:succinate-semialdehyde dehydrogenase (NAD+) activity"/>
    <property type="evidence" value="ECO:0007669"/>
    <property type="project" value="TreeGrafter"/>
</dbReference>
<dbReference type="SUPFAM" id="SSF53720">
    <property type="entry name" value="ALDH-like"/>
    <property type="match status" value="1"/>
</dbReference>
<comment type="similarity">
    <text evidence="1">Belongs to the aldehyde dehydrogenase family.</text>
</comment>
<name>A0A1F6UZ33_9PROT</name>
<accession>A0A1F6UZ33</accession>
<dbReference type="Gene3D" id="3.40.309.10">
    <property type="entry name" value="Aldehyde Dehydrogenase, Chain A, domain 2"/>
    <property type="match status" value="1"/>
</dbReference>
<proteinExistence type="inferred from homology"/>